<dbReference type="PANTHER" id="PTHR16130">
    <property type="entry name" value="LYSOSOMAL COBALAMIN TRANSPORTER-RELATED"/>
    <property type="match status" value="1"/>
</dbReference>
<evidence type="ECO:0000256" key="10">
    <source>
        <dbReference type="SAM" id="Phobius"/>
    </source>
</evidence>
<feature type="transmembrane region" description="Helical" evidence="10">
    <location>
        <begin position="5"/>
        <end position="24"/>
    </location>
</feature>
<keyword evidence="7 10" id="KW-0472">Membrane</keyword>
<feature type="transmembrane region" description="Helical" evidence="10">
    <location>
        <begin position="54"/>
        <end position="75"/>
    </location>
</feature>
<evidence type="ECO:0000256" key="7">
    <source>
        <dbReference type="ARBA" id="ARBA00023136"/>
    </source>
</evidence>
<evidence type="ECO:0000256" key="4">
    <source>
        <dbReference type="ARBA" id="ARBA00022628"/>
    </source>
</evidence>
<accession>A7TBJ7</accession>
<dbReference type="PANTHER" id="PTHR16130:SF2">
    <property type="entry name" value="LYSOSOMAL COBALAMIN TRANSPORT ESCORT PROTEIN LMBD1"/>
    <property type="match status" value="1"/>
</dbReference>
<keyword evidence="6 10" id="KW-1133">Transmembrane helix</keyword>
<protein>
    <submittedName>
        <fullName evidence="11">Uncharacterized protein</fullName>
    </submittedName>
</protein>
<evidence type="ECO:0000256" key="9">
    <source>
        <dbReference type="ARBA" id="ARBA00023285"/>
    </source>
</evidence>
<evidence type="ECO:0000256" key="6">
    <source>
        <dbReference type="ARBA" id="ARBA00022989"/>
    </source>
</evidence>
<evidence type="ECO:0000313" key="12">
    <source>
        <dbReference type="Proteomes" id="UP000001593"/>
    </source>
</evidence>
<dbReference type="InterPro" id="IPR006876">
    <property type="entry name" value="LMBR1-like_membr_prot"/>
</dbReference>
<dbReference type="GO" id="GO:0031419">
    <property type="term" value="F:cobalamin binding"/>
    <property type="evidence" value="ECO:0007669"/>
    <property type="project" value="UniProtKB-KW"/>
</dbReference>
<keyword evidence="5 10" id="KW-0812">Transmembrane</keyword>
<keyword evidence="8" id="KW-0458">Lysosome</keyword>
<evidence type="ECO:0000256" key="5">
    <source>
        <dbReference type="ARBA" id="ARBA00022692"/>
    </source>
</evidence>
<feature type="non-terminal residue" evidence="11">
    <location>
        <position position="1"/>
    </location>
</feature>
<evidence type="ECO:0000313" key="11">
    <source>
        <dbReference type="EMBL" id="EDO26610.1"/>
    </source>
</evidence>
<dbReference type="InterPro" id="IPR050854">
    <property type="entry name" value="LMBD1_LysCbl_Transport"/>
</dbReference>
<keyword evidence="3" id="KW-0813">Transport</keyword>
<dbReference type="Pfam" id="PF04791">
    <property type="entry name" value="LMBR1"/>
    <property type="match status" value="1"/>
</dbReference>
<keyword evidence="9" id="KW-0170">Cobalt</keyword>
<dbReference type="InParanoid" id="A7TBJ7"/>
<evidence type="ECO:0000256" key="3">
    <source>
        <dbReference type="ARBA" id="ARBA00022448"/>
    </source>
</evidence>
<dbReference type="KEGG" id="nve:5524970"/>
<reference evidence="11 12" key="1">
    <citation type="journal article" date="2007" name="Science">
        <title>Sea anemone genome reveals ancestral eumetazoan gene repertoire and genomic organization.</title>
        <authorList>
            <person name="Putnam N.H."/>
            <person name="Srivastava M."/>
            <person name="Hellsten U."/>
            <person name="Dirks B."/>
            <person name="Chapman J."/>
            <person name="Salamov A."/>
            <person name="Terry A."/>
            <person name="Shapiro H."/>
            <person name="Lindquist E."/>
            <person name="Kapitonov V.V."/>
            <person name="Jurka J."/>
            <person name="Genikhovich G."/>
            <person name="Grigoriev I.V."/>
            <person name="Lucas S.M."/>
            <person name="Steele R.E."/>
            <person name="Finnerty J.R."/>
            <person name="Technau U."/>
            <person name="Martindale M.Q."/>
            <person name="Rokhsar D.S."/>
        </authorList>
    </citation>
    <scope>NUCLEOTIDE SEQUENCE [LARGE SCALE GENOMIC DNA]</scope>
    <source>
        <strain evidence="12">CH2 X CH6</strain>
    </source>
</reference>
<evidence type="ECO:0000256" key="2">
    <source>
        <dbReference type="ARBA" id="ARBA00009901"/>
    </source>
</evidence>
<dbReference type="PhylomeDB" id="A7TBJ7"/>
<dbReference type="Proteomes" id="UP000001593">
    <property type="component" value="Unassembled WGS sequence"/>
</dbReference>
<keyword evidence="12" id="KW-1185">Reference proteome</keyword>
<proteinExistence type="inferred from homology"/>
<sequence length="101" mass="11894">IIALFIALMTTALVPVDIFLVSYMKNDDGSWKPWSANRMNRDDIEETAVATTYYILYALLAFFVFVIIPFMYFFFEERDEDITTAEVCIHIIKHYDYTMPL</sequence>
<name>A7TBJ7_NEMVE</name>
<keyword evidence="4" id="KW-0846">Cobalamin</keyword>
<evidence type="ECO:0000256" key="8">
    <source>
        <dbReference type="ARBA" id="ARBA00023228"/>
    </source>
</evidence>
<comment type="subcellular location">
    <subcellularLocation>
        <location evidence="1">Lysosome membrane</location>
        <topology evidence="1">Multi-pass membrane protein</topology>
    </subcellularLocation>
</comment>
<dbReference type="GO" id="GO:0005765">
    <property type="term" value="C:lysosomal membrane"/>
    <property type="evidence" value="ECO:0007669"/>
    <property type="project" value="UniProtKB-SubCell"/>
</dbReference>
<comment type="similarity">
    <text evidence="2">Belongs to the LIMR family. LMBRD1 subfamily.</text>
</comment>
<dbReference type="HOGENOM" id="CLU_2298757_0_0_1"/>
<dbReference type="EMBL" id="DS475313">
    <property type="protein sequence ID" value="EDO26610.1"/>
    <property type="molecule type" value="Genomic_DNA"/>
</dbReference>
<dbReference type="AlphaFoldDB" id="A7TBJ7"/>
<gene>
    <name evidence="11" type="ORF">NEMVEDRAFT_v1g153619</name>
</gene>
<evidence type="ECO:0000256" key="1">
    <source>
        <dbReference type="ARBA" id="ARBA00004155"/>
    </source>
</evidence>
<organism evidence="11 12">
    <name type="scientific">Nematostella vectensis</name>
    <name type="common">Starlet sea anemone</name>
    <dbReference type="NCBI Taxonomy" id="45351"/>
    <lineage>
        <taxon>Eukaryota</taxon>
        <taxon>Metazoa</taxon>
        <taxon>Cnidaria</taxon>
        <taxon>Anthozoa</taxon>
        <taxon>Hexacorallia</taxon>
        <taxon>Actiniaria</taxon>
        <taxon>Edwardsiidae</taxon>
        <taxon>Nematostella</taxon>
    </lineage>
</organism>